<name>A0A2N5VUY6_9BASI</name>
<organism evidence="1 2">
    <name type="scientific">Puccinia coronata f. sp. avenae</name>
    <dbReference type="NCBI Taxonomy" id="200324"/>
    <lineage>
        <taxon>Eukaryota</taxon>
        <taxon>Fungi</taxon>
        <taxon>Dikarya</taxon>
        <taxon>Basidiomycota</taxon>
        <taxon>Pucciniomycotina</taxon>
        <taxon>Pucciniomycetes</taxon>
        <taxon>Pucciniales</taxon>
        <taxon>Pucciniaceae</taxon>
        <taxon>Puccinia</taxon>
    </lineage>
</organism>
<dbReference type="Proteomes" id="UP000235388">
    <property type="component" value="Unassembled WGS sequence"/>
</dbReference>
<evidence type="ECO:0000313" key="1">
    <source>
        <dbReference type="EMBL" id="PLW53791.1"/>
    </source>
</evidence>
<proteinExistence type="predicted"/>
<keyword evidence="2" id="KW-1185">Reference proteome</keyword>
<comment type="caution">
    <text evidence="1">The sequence shown here is derived from an EMBL/GenBank/DDBJ whole genome shotgun (WGS) entry which is preliminary data.</text>
</comment>
<evidence type="ECO:0000313" key="2">
    <source>
        <dbReference type="Proteomes" id="UP000235388"/>
    </source>
</evidence>
<dbReference type="AlphaFoldDB" id="A0A2N5VUY6"/>
<reference evidence="1 2" key="1">
    <citation type="submission" date="2017-11" db="EMBL/GenBank/DDBJ databases">
        <title>De novo assembly and phasing of dikaryotic genomes from two isolates of Puccinia coronata f. sp. avenae, the causal agent of oat crown rust.</title>
        <authorList>
            <person name="Miller M.E."/>
            <person name="Zhang Y."/>
            <person name="Omidvar V."/>
            <person name="Sperschneider J."/>
            <person name="Schwessinger B."/>
            <person name="Raley C."/>
            <person name="Palmer J.M."/>
            <person name="Garnica D."/>
            <person name="Upadhyaya N."/>
            <person name="Rathjen J."/>
            <person name="Taylor J.M."/>
            <person name="Park R.F."/>
            <person name="Dodds P.N."/>
            <person name="Hirsch C.D."/>
            <person name="Kianian S.F."/>
            <person name="Figueroa M."/>
        </authorList>
    </citation>
    <scope>NUCLEOTIDE SEQUENCE [LARGE SCALE GENOMIC DNA]</scope>
    <source>
        <strain evidence="1">12NC29</strain>
    </source>
</reference>
<sequence length="50" mass="5410">MDFVSTQGMVAIDEALSTGASTVIPPLEIDKRETTSSTFDQRSDIRTTSC</sequence>
<dbReference type="EMBL" id="PGCJ01000056">
    <property type="protein sequence ID" value="PLW53791.1"/>
    <property type="molecule type" value="Genomic_DNA"/>
</dbReference>
<gene>
    <name evidence="1" type="ORF">PCANC_03619</name>
</gene>
<protein>
    <submittedName>
        <fullName evidence="1">Uncharacterized protein</fullName>
    </submittedName>
</protein>
<accession>A0A2N5VUY6</accession>